<dbReference type="EnsemblPlants" id="Kaladp0101s0064.1.v1.1">
    <property type="protein sequence ID" value="Kaladp0101s0064.1.v1.1"/>
    <property type="gene ID" value="Kaladp0101s0064.v1.1"/>
</dbReference>
<dbReference type="OMA" id="KLTLRIM"/>
<evidence type="ECO:0000313" key="5">
    <source>
        <dbReference type="Proteomes" id="UP000594263"/>
    </source>
</evidence>
<sequence length="156" mass="17105">MATGILEVHLVDAKGLKNTDSLGKSDPYVVVKYGGHERKSSVARGAGKAPKWNERLTFKAEYPGSSGHGHHKLTLRIMDKDFFSSDDFVGETSIYVEDLLAMGVENGSPAEMHPQRYRVVLADKSYCGQIQVGVTFTPKKEEVVGEDIGGWKESGF</sequence>
<feature type="domain" description="C2" evidence="3">
    <location>
        <begin position="1"/>
        <end position="109"/>
    </location>
</feature>
<keyword evidence="1" id="KW-0479">Metal-binding</keyword>
<dbReference type="Gramene" id="Kaladp0101s0064.1.v1.1">
    <property type="protein sequence ID" value="Kaladp0101s0064.1.v1.1"/>
    <property type="gene ID" value="Kaladp0101s0064.v1.1"/>
</dbReference>
<dbReference type="GO" id="GO:0046872">
    <property type="term" value="F:metal ion binding"/>
    <property type="evidence" value="ECO:0007669"/>
    <property type="project" value="UniProtKB-KW"/>
</dbReference>
<organism evidence="4 5">
    <name type="scientific">Kalanchoe fedtschenkoi</name>
    <name type="common">Lavender scallops</name>
    <name type="synonym">South American air plant</name>
    <dbReference type="NCBI Taxonomy" id="63787"/>
    <lineage>
        <taxon>Eukaryota</taxon>
        <taxon>Viridiplantae</taxon>
        <taxon>Streptophyta</taxon>
        <taxon>Embryophyta</taxon>
        <taxon>Tracheophyta</taxon>
        <taxon>Spermatophyta</taxon>
        <taxon>Magnoliopsida</taxon>
        <taxon>eudicotyledons</taxon>
        <taxon>Gunneridae</taxon>
        <taxon>Pentapetalae</taxon>
        <taxon>Saxifragales</taxon>
        <taxon>Crassulaceae</taxon>
        <taxon>Kalanchoe</taxon>
    </lineage>
</organism>
<proteinExistence type="predicted"/>
<dbReference type="InterPro" id="IPR035892">
    <property type="entry name" value="C2_domain_sf"/>
</dbReference>
<dbReference type="Pfam" id="PF00168">
    <property type="entry name" value="C2"/>
    <property type="match status" value="1"/>
</dbReference>
<dbReference type="Gene3D" id="2.60.40.150">
    <property type="entry name" value="C2 domain"/>
    <property type="match status" value="1"/>
</dbReference>
<dbReference type="AlphaFoldDB" id="A0A7N0V484"/>
<accession>A0A7N0V484</accession>
<dbReference type="PROSITE" id="PS50004">
    <property type="entry name" value="C2"/>
    <property type="match status" value="1"/>
</dbReference>
<dbReference type="Proteomes" id="UP000594263">
    <property type="component" value="Unplaced"/>
</dbReference>
<dbReference type="PANTHER" id="PTHR46502">
    <property type="entry name" value="C2 DOMAIN-CONTAINING"/>
    <property type="match status" value="1"/>
</dbReference>
<evidence type="ECO:0000256" key="1">
    <source>
        <dbReference type="ARBA" id="ARBA00022723"/>
    </source>
</evidence>
<dbReference type="SUPFAM" id="SSF49562">
    <property type="entry name" value="C2 domain (Calcium/lipid-binding domain, CaLB)"/>
    <property type="match status" value="1"/>
</dbReference>
<evidence type="ECO:0000256" key="2">
    <source>
        <dbReference type="ARBA" id="ARBA00022837"/>
    </source>
</evidence>
<evidence type="ECO:0000259" key="3">
    <source>
        <dbReference type="PROSITE" id="PS50004"/>
    </source>
</evidence>
<dbReference type="SMART" id="SM00239">
    <property type="entry name" value="C2"/>
    <property type="match status" value="1"/>
</dbReference>
<evidence type="ECO:0000313" key="4">
    <source>
        <dbReference type="EnsemblPlants" id="Kaladp0101s0064.1.v1.1"/>
    </source>
</evidence>
<keyword evidence="2" id="KW-0106">Calcium</keyword>
<keyword evidence="5" id="KW-1185">Reference proteome</keyword>
<dbReference type="PANTHER" id="PTHR46502:SF15">
    <property type="entry name" value="16 KDA PHLOEM PROTEIN 1"/>
    <property type="match status" value="1"/>
</dbReference>
<reference evidence="4" key="1">
    <citation type="submission" date="2021-01" db="UniProtKB">
        <authorList>
            <consortium name="EnsemblPlants"/>
        </authorList>
    </citation>
    <scope>IDENTIFICATION</scope>
</reference>
<protein>
    <recommendedName>
        <fullName evidence="3">C2 domain-containing protein</fullName>
    </recommendedName>
</protein>
<name>A0A7N0V484_KALFE</name>
<dbReference type="InterPro" id="IPR000008">
    <property type="entry name" value="C2_dom"/>
</dbReference>